<keyword evidence="4 6" id="KW-1133">Transmembrane helix</keyword>
<evidence type="ECO:0000256" key="3">
    <source>
        <dbReference type="ARBA" id="ARBA00022692"/>
    </source>
</evidence>
<keyword evidence="5 6" id="KW-0472">Membrane</keyword>
<comment type="caution">
    <text evidence="9">The sequence shown here is derived from an EMBL/GenBank/DDBJ whole genome shotgun (WGS) entry which is preliminary data.</text>
</comment>
<evidence type="ECO:0000256" key="1">
    <source>
        <dbReference type="ARBA" id="ARBA00004651"/>
    </source>
</evidence>
<accession>A0ABV6HN41</accession>
<dbReference type="Pfam" id="PF12704">
    <property type="entry name" value="MacB_PCD"/>
    <property type="match status" value="2"/>
</dbReference>
<feature type="transmembrane region" description="Helical" evidence="6">
    <location>
        <begin position="20"/>
        <end position="41"/>
    </location>
</feature>
<protein>
    <submittedName>
        <fullName evidence="9">ABC transporter permease</fullName>
    </submittedName>
</protein>
<feature type="transmembrane region" description="Helical" evidence="6">
    <location>
        <begin position="427"/>
        <end position="447"/>
    </location>
</feature>
<feature type="transmembrane region" description="Helical" evidence="6">
    <location>
        <begin position="721"/>
        <end position="743"/>
    </location>
</feature>
<dbReference type="InterPro" id="IPR025857">
    <property type="entry name" value="MacB_PCD"/>
</dbReference>
<dbReference type="InterPro" id="IPR003838">
    <property type="entry name" value="ABC3_permease_C"/>
</dbReference>
<evidence type="ECO:0000256" key="5">
    <source>
        <dbReference type="ARBA" id="ARBA00023136"/>
    </source>
</evidence>
<evidence type="ECO:0000259" key="7">
    <source>
        <dbReference type="Pfam" id="PF02687"/>
    </source>
</evidence>
<keyword evidence="3 6" id="KW-0812">Transmembrane</keyword>
<feature type="transmembrane region" description="Helical" evidence="6">
    <location>
        <begin position="279"/>
        <end position="299"/>
    </location>
</feature>
<feature type="transmembrane region" description="Helical" evidence="6">
    <location>
        <begin position="377"/>
        <end position="400"/>
    </location>
</feature>
<organism evidence="9 10">
    <name type="scientific">Olivibacter oleidegradans</name>
    <dbReference type="NCBI Taxonomy" id="760123"/>
    <lineage>
        <taxon>Bacteria</taxon>
        <taxon>Pseudomonadati</taxon>
        <taxon>Bacteroidota</taxon>
        <taxon>Sphingobacteriia</taxon>
        <taxon>Sphingobacteriales</taxon>
        <taxon>Sphingobacteriaceae</taxon>
        <taxon>Olivibacter</taxon>
    </lineage>
</organism>
<evidence type="ECO:0000256" key="2">
    <source>
        <dbReference type="ARBA" id="ARBA00022475"/>
    </source>
</evidence>
<keyword evidence="2" id="KW-1003">Cell membrane</keyword>
<evidence type="ECO:0000313" key="10">
    <source>
        <dbReference type="Proteomes" id="UP001589774"/>
    </source>
</evidence>
<keyword evidence="10" id="KW-1185">Reference proteome</keyword>
<feature type="domain" description="MacB-like periplasmic core" evidence="8">
    <location>
        <begin position="21"/>
        <end position="239"/>
    </location>
</feature>
<comment type="subcellular location">
    <subcellularLocation>
        <location evidence="1">Cell membrane</location>
        <topology evidence="1">Multi-pass membrane protein</topology>
    </subcellularLocation>
</comment>
<dbReference type="PANTHER" id="PTHR30572">
    <property type="entry name" value="MEMBRANE COMPONENT OF TRANSPORTER-RELATED"/>
    <property type="match status" value="1"/>
</dbReference>
<dbReference type="PANTHER" id="PTHR30572:SF18">
    <property type="entry name" value="ABC-TYPE MACROLIDE FAMILY EXPORT SYSTEM PERMEASE COMPONENT 2"/>
    <property type="match status" value="1"/>
</dbReference>
<sequence length="800" mass="90108">MLINYLKSAWRTLWKDRYYALINVFGLAVSTAVFLLLIHFVRFEYSYENFIKKADDLYRVTLDNYNGSEYVDTDCETFPPLGPFLKREMPEVLDFARLQMLEDNNEIQYKHRAFRIEHIYAADPSTFSLFEVPFVKGDADSFHRPYQLVLSETEAKRIFGSEDPIGKTVKQENTLYTVTGVFQDSPANTHLKLDVLVSFSSLNALGWSIDDNWGGNNNYLYIQLPPKIDVNAFNAKLHALTKSKLNERVRNVFNAEPIKSIHLHSHKFFEPEVNGDVKAVNFLAVIALLILLVGSVNYVNLTTARASDRVKEIGMRKLLGSSKGLLIRQLLLETLIINVAAIGFAMLLIVTVLPFYRQLIYRQLIGRDNPVDLPGTGFFWLSIASLLLFNCVISGLYPAFQLAATKPIKVVGRVFTTDKEGSFFRKALIVGQFVAAMVVLSATLIVFQQLKFLKNQDIGLNPSELLVIRGPKTGADSLRSQKGLAFKNSLLALPEVEKVALSDAVPTALYDVSTSVGITRYGATDKNRYNYNLYGIDEDFVPTNDIKLSAGKNFEKGSLNENKLIINETAAKLLGFESPAAAVGGLIDLWGAKRTVIGVIRDFHQHSLKEAVPPMIHWYSTRSDFFTVKLQTDHVASSLLTIEKEWKAVYPEYALNYHFMDELLDQQYQSDRRFGEVVGVFSVLVLLITCLGVLGLTTYTIHKRTKEIGIRKVLGASIPDIVSLLSFEFVRLIALALVVAIPITWYAMNNWLQNYALHIQIPWWVFGLVGLFAVGITILTLSYQTVKAAWMNPVESLKKE</sequence>
<dbReference type="Pfam" id="PF02687">
    <property type="entry name" value="FtsX"/>
    <property type="match status" value="2"/>
</dbReference>
<feature type="domain" description="MacB-like periplasmic core" evidence="8">
    <location>
        <begin position="440"/>
        <end position="603"/>
    </location>
</feature>
<dbReference type="EMBL" id="JBHLWO010000002">
    <property type="protein sequence ID" value="MFC0320126.1"/>
    <property type="molecule type" value="Genomic_DNA"/>
</dbReference>
<feature type="transmembrane region" description="Helical" evidence="6">
    <location>
        <begin position="677"/>
        <end position="701"/>
    </location>
</feature>
<evidence type="ECO:0000256" key="6">
    <source>
        <dbReference type="SAM" id="Phobius"/>
    </source>
</evidence>
<gene>
    <name evidence="9" type="ORF">ACFFI0_17510</name>
</gene>
<feature type="transmembrane region" description="Helical" evidence="6">
    <location>
        <begin position="763"/>
        <end position="783"/>
    </location>
</feature>
<evidence type="ECO:0000256" key="4">
    <source>
        <dbReference type="ARBA" id="ARBA00022989"/>
    </source>
</evidence>
<dbReference type="Proteomes" id="UP001589774">
    <property type="component" value="Unassembled WGS sequence"/>
</dbReference>
<dbReference type="RefSeq" id="WP_377477370.1">
    <property type="nucleotide sequence ID" value="NZ_JBHLWO010000002.1"/>
</dbReference>
<dbReference type="InterPro" id="IPR050250">
    <property type="entry name" value="Macrolide_Exporter_MacB"/>
</dbReference>
<feature type="transmembrane region" description="Helical" evidence="6">
    <location>
        <begin position="335"/>
        <end position="357"/>
    </location>
</feature>
<reference evidence="9 10" key="1">
    <citation type="submission" date="2024-09" db="EMBL/GenBank/DDBJ databases">
        <authorList>
            <person name="Sun Q."/>
            <person name="Mori K."/>
        </authorList>
    </citation>
    <scope>NUCLEOTIDE SEQUENCE [LARGE SCALE GENOMIC DNA]</scope>
    <source>
        <strain evidence="9 10">CCM 7765</strain>
    </source>
</reference>
<proteinExistence type="predicted"/>
<evidence type="ECO:0000259" key="8">
    <source>
        <dbReference type="Pfam" id="PF12704"/>
    </source>
</evidence>
<evidence type="ECO:0000313" key="9">
    <source>
        <dbReference type="EMBL" id="MFC0320126.1"/>
    </source>
</evidence>
<feature type="domain" description="ABC3 transporter permease C-terminal" evidence="7">
    <location>
        <begin position="680"/>
        <end position="793"/>
    </location>
</feature>
<feature type="domain" description="ABC3 transporter permease C-terminal" evidence="7">
    <location>
        <begin position="285"/>
        <end position="405"/>
    </location>
</feature>
<name>A0ABV6HN41_9SPHI</name>